<dbReference type="Proteomes" id="UP001159427">
    <property type="component" value="Unassembled WGS sequence"/>
</dbReference>
<dbReference type="InterPro" id="IPR052535">
    <property type="entry name" value="Bacilysin_H2HPP_isomerase"/>
</dbReference>
<comment type="caution">
    <text evidence="2">The sequence shown here is derived from an EMBL/GenBank/DDBJ whole genome shotgun (WGS) entry which is preliminary data.</text>
</comment>
<reference evidence="2 3" key="1">
    <citation type="submission" date="2022-05" db="EMBL/GenBank/DDBJ databases">
        <authorList>
            <consortium name="Genoscope - CEA"/>
            <person name="William W."/>
        </authorList>
    </citation>
    <scope>NUCLEOTIDE SEQUENCE [LARGE SCALE GENOMIC DNA]</scope>
</reference>
<dbReference type="EMBL" id="CALNXI010001764">
    <property type="protein sequence ID" value="CAH3176573.1"/>
    <property type="molecule type" value="Genomic_DNA"/>
</dbReference>
<protein>
    <recommendedName>
        <fullName evidence="1">Cupin type-2 domain-containing protein</fullName>
    </recommendedName>
</protein>
<proteinExistence type="predicted"/>
<keyword evidence="3" id="KW-1185">Reference proteome</keyword>
<dbReference type="Gene3D" id="2.60.120.10">
    <property type="entry name" value="Jelly Rolls"/>
    <property type="match status" value="1"/>
</dbReference>
<organism evidence="2 3">
    <name type="scientific">Porites evermanni</name>
    <dbReference type="NCBI Taxonomy" id="104178"/>
    <lineage>
        <taxon>Eukaryota</taxon>
        <taxon>Metazoa</taxon>
        <taxon>Cnidaria</taxon>
        <taxon>Anthozoa</taxon>
        <taxon>Hexacorallia</taxon>
        <taxon>Scleractinia</taxon>
        <taxon>Fungiina</taxon>
        <taxon>Poritidae</taxon>
        <taxon>Porites</taxon>
    </lineage>
</organism>
<feature type="domain" description="Cupin type-2" evidence="1">
    <location>
        <begin position="35"/>
        <end position="100"/>
    </location>
</feature>
<gene>
    <name evidence="2" type="ORF">PEVE_00010714</name>
</gene>
<dbReference type="PANTHER" id="PTHR40112:SF1">
    <property type="entry name" value="H2HPP ISOMERASE"/>
    <property type="match status" value="1"/>
</dbReference>
<dbReference type="InterPro" id="IPR013096">
    <property type="entry name" value="Cupin_2"/>
</dbReference>
<evidence type="ECO:0000313" key="2">
    <source>
        <dbReference type="EMBL" id="CAH3176573.1"/>
    </source>
</evidence>
<dbReference type="PANTHER" id="PTHR40112">
    <property type="entry name" value="H2HPP ISOMERASE"/>
    <property type="match status" value="1"/>
</dbReference>
<dbReference type="InterPro" id="IPR011051">
    <property type="entry name" value="RmlC_Cupin_sf"/>
</dbReference>
<dbReference type="Pfam" id="PF07883">
    <property type="entry name" value="Cupin_2"/>
    <property type="match status" value="1"/>
</dbReference>
<sequence length="103" mass="11390">MMSGLQVEKWNTETDGPLNEASMRRKLKGYSCIKYTFPPGTDFPDHTHNVSKKDSIIAGQFRFAMKGREVILQPGDMIEVPAGVVHNASVIGSESVVFFDATK</sequence>
<dbReference type="SUPFAM" id="SSF51182">
    <property type="entry name" value="RmlC-like cupins"/>
    <property type="match status" value="1"/>
</dbReference>
<evidence type="ECO:0000259" key="1">
    <source>
        <dbReference type="Pfam" id="PF07883"/>
    </source>
</evidence>
<dbReference type="InterPro" id="IPR014710">
    <property type="entry name" value="RmlC-like_jellyroll"/>
</dbReference>
<accession>A0ABN8RCE1</accession>
<name>A0ABN8RCE1_9CNID</name>
<evidence type="ECO:0000313" key="3">
    <source>
        <dbReference type="Proteomes" id="UP001159427"/>
    </source>
</evidence>